<dbReference type="AlphaFoldDB" id="A0A9X7W1R4"/>
<dbReference type="RefSeq" id="WP_206658466.1">
    <property type="nucleotide sequence ID" value="NZ_CP071182.1"/>
</dbReference>
<sequence>MRVKTYDFEAFCRGQLVRTYPRHDGRKQMRKRRSQQRGFWDRVIERIEASVRWEIETDEGRMFVIPLYVYGLYQPPYFLTVPVDEEEAFDERAPQRG</sequence>
<organism evidence="1 2">
    <name type="scientific">Alicyclobacillus mengziensis</name>
    <dbReference type="NCBI Taxonomy" id="2931921"/>
    <lineage>
        <taxon>Bacteria</taxon>
        <taxon>Bacillati</taxon>
        <taxon>Bacillota</taxon>
        <taxon>Bacilli</taxon>
        <taxon>Bacillales</taxon>
        <taxon>Alicyclobacillaceae</taxon>
        <taxon>Alicyclobacillus</taxon>
    </lineage>
</organism>
<dbReference type="KEGG" id="afx:JZ786_09630"/>
<dbReference type="Proteomes" id="UP000663505">
    <property type="component" value="Chromosome"/>
</dbReference>
<evidence type="ECO:0000313" key="2">
    <source>
        <dbReference type="Proteomes" id="UP000663505"/>
    </source>
</evidence>
<gene>
    <name evidence="1" type="ORF">JZ786_09630</name>
</gene>
<proteinExistence type="predicted"/>
<protein>
    <submittedName>
        <fullName evidence="1">Uncharacterized protein</fullName>
    </submittedName>
</protein>
<reference evidence="1 2" key="1">
    <citation type="submission" date="2021-02" db="EMBL/GenBank/DDBJ databases">
        <title>Alicyclobacillus curvatus sp. nov. and Alicyclobacillus mengziensis sp. nov., two acidophilic bacteria isolated from acid mine drainage.</title>
        <authorList>
            <person name="Huang Y."/>
        </authorList>
    </citation>
    <scope>NUCLEOTIDE SEQUENCE [LARGE SCALE GENOMIC DNA]</scope>
    <source>
        <strain evidence="1 2">S30H14</strain>
    </source>
</reference>
<evidence type="ECO:0000313" key="1">
    <source>
        <dbReference type="EMBL" id="QSO49153.1"/>
    </source>
</evidence>
<accession>A0A9X7W1R4</accession>
<name>A0A9X7W1R4_9BACL</name>
<dbReference type="EMBL" id="CP071182">
    <property type="protein sequence ID" value="QSO49153.1"/>
    <property type="molecule type" value="Genomic_DNA"/>
</dbReference>
<keyword evidence="2" id="KW-1185">Reference proteome</keyword>